<name>A0A0A9FJ06_ARUDO</name>
<proteinExistence type="predicted"/>
<reference evidence="1" key="2">
    <citation type="journal article" date="2015" name="Data Brief">
        <title>Shoot transcriptome of the giant reed, Arundo donax.</title>
        <authorList>
            <person name="Barrero R.A."/>
            <person name="Guerrero F.D."/>
            <person name="Moolhuijzen P."/>
            <person name="Goolsby J.A."/>
            <person name="Tidwell J."/>
            <person name="Bellgard S.E."/>
            <person name="Bellgard M.I."/>
        </authorList>
    </citation>
    <scope>NUCLEOTIDE SEQUENCE</scope>
    <source>
        <tissue evidence="1">Shoot tissue taken approximately 20 cm above the soil surface</tissue>
    </source>
</reference>
<reference evidence="1" key="1">
    <citation type="submission" date="2014-09" db="EMBL/GenBank/DDBJ databases">
        <authorList>
            <person name="Magalhaes I.L.F."/>
            <person name="Oliveira U."/>
            <person name="Santos F.R."/>
            <person name="Vidigal T.H.D.A."/>
            <person name="Brescovit A.D."/>
            <person name="Santos A.J."/>
        </authorList>
    </citation>
    <scope>NUCLEOTIDE SEQUENCE</scope>
    <source>
        <tissue evidence="1">Shoot tissue taken approximately 20 cm above the soil surface</tissue>
    </source>
</reference>
<sequence length="24" mass="2650">MYLNLRGFHIASMISTVTACPPKV</sequence>
<accession>A0A0A9FJ06</accession>
<dbReference type="EMBL" id="GBRH01186692">
    <property type="protein sequence ID" value="JAE11204.1"/>
    <property type="molecule type" value="Transcribed_RNA"/>
</dbReference>
<organism evidence="1">
    <name type="scientific">Arundo donax</name>
    <name type="common">Giant reed</name>
    <name type="synonym">Donax arundinaceus</name>
    <dbReference type="NCBI Taxonomy" id="35708"/>
    <lineage>
        <taxon>Eukaryota</taxon>
        <taxon>Viridiplantae</taxon>
        <taxon>Streptophyta</taxon>
        <taxon>Embryophyta</taxon>
        <taxon>Tracheophyta</taxon>
        <taxon>Spermatophyta</taxon>
        <taxon>Magnoliopsida</taxon>
        <taxon>Liliopsida</taxon>
        <taxon>Poales</taxon>
        <taxon>Poaceae</taxon>
        <taxon>PACMAD clade</taxon>
        <taxon>Arundinoideae</taxon>
        <taxon>Arundineae</taxon>
        <taxon>Arundo</taxon>
    </lineage>
</organism>
<protein>
    <submittedName>
        <fullName evidence="1">Uncharacterized protein</fullName>
    </submittedName>
</protein>
<dbReference type="PROSITE" id="PS51257">
    <property type="entry name" value="PROKAR_LIPOPROTEIN"/>
    <property type="match status" value="1"/>
</dbReference>
<evidence type="ECO:0000313" key="1">
    <source>
        <dbReference type="EMBL" id="JAE11204.1"/>
    </source>
</evidence>
<dbReference type="AlphaFoldDB" id="A0A0A9FJ06"/>